<keyword evidence="3" id="KW-1185">Reference proteome</keyword>
<comment type="caution">
    <text evidence="2">The sequence shown here is derived from an EMBL/GenBank/DDBJ whole genome shotgun (WGS) entry which is preliminary data.</text>
</comment>
<protein>
    <submittedName>
        <fullName evidence="2">DUF3343 domain-containing protein</fullName>
    </submittedName>
</protein>
<evidence type="ECO:0000313" key="2">
    <source>
        <dbReference type="EMBL" id="MBO1306154.1"/>
    </source>
</evidence>
<evidence type="ECO:0000313" key="3">
    <source>
        <dbReference type="Proteomes" id="UP000664601"/>
    </source>
</evidence>
<gene>
    <name evidence="2" type="ORF">JZO70_08275</name>
</gene>
<organism evidence="2 3">
    <name type="scientific">Candidatus Enterococcus moelleringii</name>
    <dbReference type="NCBI Taxonomy" id="2815325"/>
    <lineage>
        <taxon>Bacteria</taxon>
        <taxon>Bacillati</taxon>
        <taxon>Bacillota</taxon>
        <taxon>Bacilli</taxon>
        <taxon>Lactobacillales</taxon>
        <taxon>Enterococcaceae</taxon>
        <taxon>Enterococcus</taxon>
    </lineage>
</organism>
<accession>A0ABS3LCN4</accession>
<dbReference type="Proteomes" id="UP000664601">
    <property type="component" value="Unassembled WGS sequence"/>
</dbReference>
<name>A0ABS3LCN4_9ENTE</name>
<reference evidence="2 3" key="1">
    <citation type="submission" date="2021-03" db="EMBL/GenBank/DDBJ databases">
        <title>Enterococcal diversity collection.</title>
        <authorList>
            <person name="Gilmore M.S."/>
            <person name="Schwartzman J."/>
            <person name="Van Tyne D."/>
            <person name="Martin M."/>
            <person name="Earl A.M."/>
            <person name="Manson A.L."/>
            <person name="Straub T."/>
            <person name="Salamzade R."/>
            <person name="Saavedra J."/>
            <person name="Lebreton F."/>
            <person name="Prichula J."/>
            <person name="Schaufler K."/>
            <person name="Gaca A."/>
            <person name="Sgardioli B."/>
            <person name="Wagenaar J."/>
            <person name="Strong T."/>
        </authorList>
    </citation>
    <scope>NUCLEOTIDE SEQUENCE [LARGE SCALE GENOMIC DNA]</scope>
    <source>
        <strain evidence="2 3">669A</strain>
    </source>
</reference>
<feature type="domain" description="Putative Se/S carrier protein-like" evidence="1">
    <location>
        <begin position="5"/>
        <end position="71"/>
    </location>
</feature>
<dbReference type="Pfam" id="PF11823">
    <property type="entry name" value="Se_S_carrier"/>
    <property type="match status" value="1"/>
</dbReference>
<proteinExistence type="predicted"/>
<dbReference type="RefSeq" id="WP_207673086.1">
    <property type="nucleotide sequence ID" value="NZ_JAFREM010000013.1"/>
</dbReference>
<dbReference type="InterPro" id="IPR021778">
    <property type="entry name" value="Se/S_carrier-like"/>
</dbReference>
<evidence type="ECO:0000259" key="1">
    <source>
        <dbReference type="Pfam" id="PF11823"/>
    </source>
</evidence>
<sequence>MQTYGVTLFYSTHEAMKAEKLAKEAQLKVRIIPTPEKIHASCGFSLKFELEEEGQLRKLLQEAEVKSEGFYHVKREGLKTDYELREDL</sequence>
<dbReference type="EMBL" id="JAFREM010000013">
    <property type="protein sequence ID" value="MBO1306154.1"/>
    <property type="molecule type" value="Genomic_DNA"/>
</dbReference>